<dbReference type="AlphaFoldDB" id="A0A8H6E2S8"/>
<reference evidence="2 3" key="1">
    <citation type="submission" date="2019-04" db="EMBL/GenBank/DDBJ databases">
        <title>Aspergillus burnettii sp. nov., novel species from soil in southeast Queensland.</title>
        <authorList>
            <person name="Gilchrist C.L.M."/>
            <person name="Pitt J.I."/>
            <person name="Lange L."/>
            <person name="Lacey H.J."/>
            <person name="Vuong D."/>
            <person name="Midgley D.J."/>
            <person name="Greenfield P."/>
            <person name="Bradbury M."/>
            <person name="Lacey E."/>
            <person name="Busk P.K."/>
            <person name="Pilgaard B."/>
            <person name="Chooi Y.H."/>
            <person name="Piggott A.M."/>
        </authorList>
    </citation>
    <scope>NUCLEOTIDE SEQUENCE [LARGE SCALE GENOMIC DNA]</scope>
    <source>
        <strain evidence="2 3">FRR 5400</strain>
    </source>
</reference>
<evidence type="ECO:0000313" key="3">
    <source>
        <dbReference type="Proteomes" id="UP000541154"/>
    </source>
</evidence>
<evidence type="ECO:0000256" key="1">
    <source>
        <dbReference type="SAM" id="MobiDB-lite"/>
    </source>
</evidence>
<protein>
    <submittedName>
        <fullName evidence="2">Uncharacterized protein</fullName>
    </submittedName>
</protein>
<sequence>MAPQNKMEFFQKPEWELEWASRYRKSLEKYFIPYEKRYLQSQPMRGSVPSAAQVSNLELMEENEAQKKKEEVFELISDNEEEEEDHTNTASEPNQVANESVLGKRPRIEPTATALPSTQTPHIQRDGNSENEEDGIPLPENSYTQRRTSGRVPKRIRRDEDLARSNGQACASLTGYVIAFYSPRLRDPHSLASSADFEAMRVLKRGRAKPATKALMLIQGTRATGLSDPRAKKRPKAIDCV</sequence>
<comment type="caution">
    <text evidence="2">The sequence shown here is derived from an EMBL/GenBank/DDBJ whole genome shotgun (WGS) entry which is preliminary data.</text>
</comment>
<gene>
    <name evidence="2" type="ORF">ETB97_006026</name>
</gene>
<name>A0A8H6E2S8_PETAA</name>
<dbReference type="EMBL" id="SPNV01000267">
    <property type="protein sequence ID" value="KAF5857264.1"/>
    <property type="molecule type" value="Genomic_DNA"/>
</dbReference>
<evidence type="ECO:0000313" key="2">
    <source>
        <dbReference type="EMBL" id="KAF5857264.1"/>
    </source>
</evidence>
<keyword evidence="3" id="KW-1185">Reference proteome</keyword>
<proteinExistence type="predicted"/>
<accession>A0A8H6E2S8</accession>
<feature type="region of interest" description="Disordered" evidence="1">
    <location>
        <begin position="75"/>
        <end position="153"/>
    </location>
</feature>
<dbReference type="Proteomes" id="UP000541154">
    <property type="component" value="Unassembled WGS sequence"/>
</dbReference>
<organism evidence="2 3">
    <name type="scientific">Petromyces alliaceus</name>
    <name type="common">Aspergillus alliaceus</name>
    <dbReference type="NCBI Taxonomy" id="209559"/>
    <lineage>
        <taxon>Eukaryota</taxon>
        <taxon>Fungi</taxon>
        <taxon>Dikarya</taxon>
        <taxon>Ascomycota</taxon>
        <taxon>Pezizomycotina</taxon>
        <taxon>Eurotiomycetes</taxon>
        <taxon>Eurotiomycetidae</taxon>
        <taxon>Eurotiales</taxon>
        <taxon>Aspergillaceae</taxon>
        <taxon>Aspergillus</taxon>
        <taxon>Aspergillus subgen. Circumdati</taxon>
    </lineage>
</organism>
<feature type="compositionally biased region" description="Polar residues" evidence="1">
    <location>
        <begin position="88"/>
        <end position="98"/>
    </location>
</feature>